<dbReference type="EMBL" id="JADFTS010000003">
    <property type="protein sequence ID" value="KAF9615941.1"/>
    <property type="molecule type" value="Genomic_DNA"/>
</dbReference>
<dbReference type="AlphaFoldDB" id="A0A835M9T0"/>
<keyword evidence="8" id="KW-1185">Reference proteome</keyword>
<protein>
    <recommendedName>
        <fullName evidence="6">Replication factor A C-terminal domain-containing protein</fullName>
    </recommendedName>
</protein>
<reference evidence="7 8" key="1">
    <citation type="submission" date="2020-10" db="EMBL/GenBank/DDBJ databases">
        <title>The Coptis chinensis genome and diversification of protoberbering-type alkaloids.</title>
        <authorList>
            <person name="Wang B."/>
            <person name="Shu S."/>
            <person name="Song C."/>
            <person name="Liu Y."/>
        </authorList>
    </citation>
    <scope>NUCLEOTIDE SEQUENCE [LARGE SCALE GENOMIC DNA]</scope>
    <source>
        <strain evidence="7">HL-2020</strain>
        <tissue evidence="7">Leaf</tissue>
    </source>
</reference>
<evidence type="ECO:0000313" key="7">
    <source>
        <dbReference type="EMBL" id="KAF9615941.1"/>
    </source>
</evidence>
<dbReference type="Pfam" id="PF08646">
    <property type="entry name" value="Rep_fac-A_C"/>
    <property type="match status" value="1"/>
</dbReference>
<dbReference type="GO" id="GO:0003677">
    <property type="term" value="F:DNA binding"/>
    <property type="evidence" value="ECO:0007669"/>
    <property type="project" value="UniProtKB-KW"/>
</dbReference>
<evidence type="ECO:0000256" key="5">
    <source>
        <dbReference type="ARBA" id="ARBA00023125"/>
    </source>
</evidence>
<keyword evidence="2" id="KW-0479">Metal-binding</keyword>
<dbReference type="OrthoDB" id="675205at2759"/>
<dbReference type="InterPro" id="IPR013955">
    <property type="entry name" value="Rep_factor-A_C"/>
</dbReference>
<dbReference type="InterPro" id="IPR047192">
    <property type="entry name" value="Euk_RPA1_DBD_C"/>
</dbReference>
<evidence type="ECO:0000256" key="3">
    <source>
        <dbReference type="ARBA" id="ARBA00022771"/>
    </source>
</evidence>
<proteinExistence type="inferred from homology"/>
<dbReference type="Proteomes" id="UP000631114">
    <property type="component" value="Unassembled WGS sequence"/>
</dbReference>
<sequence>MHENGWYYNACPNPNCGNKLNTNAEGYDCTEHGVVEPIQKYILKFDIEDSTATARATAFEEVTSTLMKKSTAELIAMDSKENGIEFAEKEFRKLIDHTAIFQIRVTKFNKERNNNSLTISKVFPLHKDYYNGEENPKVQSISVIRTITTV</sequence>
<evidence type="ECO:0000256" key="4">
    <source>
        <dbReference type="ARBA" id="ARBA00022833"/>
    </source>
</evidence>
<feature type="domain" description="Replication factor A C-terminal" evidence="6">
    <location>
        <begin position="3"/>
        <end position="127"/>
    </location>
</feature>
<dbReference type="CDD" id="cd04476">
    <property type="entry name" value="RPA1_DBD_C"/>
    <property type="match status" value="1"/>
</dbReference>
<gene>
    <name evidence="7" type="ORF">IFM89_027190</name>
</gene>
<dbReference type="InterPro" id="IPR012340">
    <property type="entry name" value="NA-bd_OB-fold"/>
</dbReference>
<organism evidence="7 8">
    <name type="scientific">Coptis chinensis</name>
    <dbReference type="NCBI Taxonomy" id="261450"/>
    <lineage>
        <taxon>Eukaryota</taxon>
        <taxon>Viridiplantae</taxon>
        <taxon>Streptophyta</taxon>
        <taxon>Embryophyta</taxon>
        <taxon>Tracheophyta</taxon>
        <taxon>Spermatophyta</taxon>
        <taxon>Magnoliopsida</taxon>
        <taxon>Ranunculales</taxon>
        <taxon>Ranunculaceae</taxon>
        <taxon>Coptidoideae</taxon>
        <taxon>Coptis</taxon>
    </lineage>
</organism>
<comment type="similarity">
    <text evidence="1">Belongs to the replication factor A protein 1 family.</text>
</comment>
<dbReference type="Gene3D" id="2.40.50.140">
    <property type="entry name" value="Nucleic acid-binding proteins"/>
    <property type="match status" value="1"/>
</dbReference>
<keyword evidence="3" id="KW-0863">Zinc-finger</keyword>
<comment type="caution">
    <text evidence="7">The sequence shown here is derived from an EMBL/GenBank/DDBJ whole genome shotgun (WGS) entry which is preliminary data.</text>
</comment>
<evidence type="ECO:0000313" key="8">
    <source>
        <dbReference type="Proteomes" id="UP000631114"/>
    </source>
</evidence>
<keyword evidence="5" id="KW-0238">DNA-binding</keyword>
<evidence type="ECO:0000259" key="6">
    <source>
        <dbReference type="Pfam" id="PF08646"/>
    </source>
</evidence>
<keyword evidence="4" id="KW-0862">Zinc</keyword>
<evidence type="ECO:0000256" key="1">
    <source>
        <dbReference type="ARBA" id="ARBA00005690"/>
    </source>
</evidence>
<accession>A0A835M9T0</accession>
<evidence type="ECO:0000256" key="2">
    <source>
        <dbReference type="ARBA" id="ARBA00022723"/>
    </source>
</evidence>
<dbReference type="GO" id="GO:0008270">
    <property type="term" value="F:zinc ion binding"/>
    <property type="evidence" value="ECO:0007669"/>
    <property type="project" value="UniProtKB-KW"/>
</dbReference>
<dbReference type="SUPFAM" id="SSF50249">
    <property type="entry name" value="Nucleic acid-binding proteins"/>
    <property type="match status" value="1"/>
</dbReference>
<name>A0A835M9T0_9MAGN</name>